<keyword evidence="1" id="KW-0175">Coiled coil</keyword>
<evidence type="ECO:0000256" key="2">
    <source>
        <dbReference type="SAM" id="Phobius"/>
    </source>
</evidence>
<feature type="transmembrane region" description="Helical" evidence="2">
    <location>
        <begin position="82"/>
        <end position="104"/>
    </location>
</feature>
<evidence type="ECO:0000313" key="4">
    <source>
        <dbReference type="Proteomes" id="UP000298213"/>
    </source>
</evidence>
<dbReference type="RefSeq" id="WP_135090447.1">
    <property type="nucleotide sequence ID" value="NZ_SPDV01000075.1"/>
</dbReference>
<evidence type="ECO:0000256" key="1">
    <source>
        <dbReference type="SAM" id="Coils"/>
    </source>
</evidence>
<accession>A0A4Y8ZPS0</accession>
<gene>
    <name evidence="3" type="ORF">E2493_20085</name>
</gene>
<organism evidence="3 4">
    <name type="scientific">Sphingomonas parva</name>
    <dbReference type="NCBI Taxonomy" id="2555898"/>
    <lineage>
        <taxon>Bacteria</taxon>
        <taxon>Pseudomonadati</taxon>
        <taxon>Pseudomonadota</taxon>
        <taxon>Alphaproteobacteria</taxon>
        <taxon>Sphingomonadales</taxon>
        <taxon>Sphingomonadaceae</taxon>
        <taxon>Sphingomonas</taxon>
    </lineage>
</organism>
<feature type="transmembrane region" description="Helical" evidence="2">
    <location>
        <begin position="55"/>
        <end position="76"/>
    </location>
</feature>
<dbReference type="OrthoDB" id="9795736at2"/>
<reference evidence="3 4" key="1">
    <citation type="submission" date="2019-03" db="EMBL/GenBank/DDBJ databases">
        <title>Genome sequence of Sphingomonas sp. 17J27-24.</title>
        <authorList>
            <person name="Kim M."/>
            <person name="Maeng S."/>
            <person name="Sathiyaraj S."/>
        </authorList>
    </citation>
    <scope>NUCLEOTIDE SEQUENCE [LARGE SCALE GENOMIC DNA]</scope>
    <source>
        <strain evidence="3 4">17J27-24</strain>
    </source>
</reference>
<name>A0A4Y8ZPS0_9SPHN</name>
<keyword evidence="2" id="KW-0812">Transmembrane</keyword>
<evidence type="ECO:0000313" key="3">
    <source>
        <dbReference type="EMBL" id="TFI56466.1"/>
    </source>
</evidence>
<dbReference type="EMBL" id="SPDV01000075">
    <property type="protein sequence ID" value="TFI56466.1"/>
    <property type="molecule type" value="Genomic_DNA"/>
</dbReference>
<keyword evidence="2" id="KW-1133">Transmembrane helix</keyword>
<feature type="coiled-coil region" evidence="1">
    <location>
        <begin position="14"/>
        <end position="48"/>
    </location>
</feature>
<sequence>MQGPTVPPPEPHSLNRALARNIAALRKRREAEEAAASAQEKIAGAITRFTGSMRFVYVHAFAYGVWIVANLGWIPGVPPWDATFVVLAMIASVEAIFLSTFILISQNRMAAISERRAELDLQISLLAEHEVTKLVEMVSAIADHLGVGHAGEVEELKRNVAPEAVLDALEQDGGD</sequence>
<keyword evidence="4" id="KW-1185">Reference proteome</keyword>
<dbReference type="InterPro" id="IPR010406">
    <property type="entry name" value="DUF1003"/>
</dbReference>
<protein>
    <submittedName>
        <fullName evidence="3">DUF1003 domain-containing protein</fullName>
    </submittedName>
</protein>
<keyword evidence="2" id="KW-0472">Membrane</keyword>
<dbReference type="Pfam" id="PF06210">
    <property type="entry name" value="DUF1003"/>
    <property type="match status" value="1"/>
</dbReference>
<dbReference type="AlphaFoldDB" id="A0A4Y8ZPS0"/>
<dbReference type="Proteomes" id="UP000298213">
    <property type="component" value="Unassembled WGS sequence"/>
</dbReference>
<comment type="caution">
    <text evidence="3">The sequence shown here is derived from an EMBL/GenBank/DDBJ whole genome shotgun (WGS) entry which is preliminary data.</text>
</comment>
<proteinExistence type="predicted"/>